<evidence type="ECO:0000313" key="1">
    <source>
        <dbReference type="EMBL" id="KAH7077430.1"/>
    </source>
</evidence>
<gene>
    <name evidence="1" type="ORF">FB567DRAFT_552945</name>
</gene>
<dbReference type="EMBL" id="JAGMVJ010000018">
    <property type="protein sequence ID" value="KAH7077430.1"/>
    <property type="molecule type" value="Genomic_DNA"/>
</dbReference>
<name>A0A8K0QXV9_9PLEO</name>
<sequence>MACFFFTLPLEIREEIYGHLWASHAYVRFESRGDANVSLRSGSLFDAPARVSPLWISACKAIREEALDHFQRTRIISLRIKNTSWPAVNVLEHHVFTPLSAMQIRKLSLDLLVPARRVRSAPLVPPNTRQVTSLEYAARLLSEMADHGRLHTLGMVIHVEAKLALYDNAVDAGAFRAAVKLLVPKLRHLGVNIMVGRSWPTVLKPSSVATVERLVREEVRKVEAGGMCGLVEQHGTDIVRARVMGDDEHSSGVMGWGFLWE</sequence>
<reference evidence="1" key="1">
    <citation type="journal article" date="2021" name="Nat. Commun.">
        <title>Genetic determinants of endophytism in the Arabidopsis root mycobiome.</title>
        <authorList>
            <person name="Mesny F."/>
            <person name="Miyauchi S."/>
            <person name="Thiergart T."/>
            <person name="Pickel B."/>
            <person name="Atanasova L."/>
            <person name="Karlsson M."/>
            <person name="Huettel B."/>
            <person name="Barry K.W."/>
            <person name="Haridas S."/>
            <person name="Chen C."/>
            <person name="Bauer D."/>
            <person name="Andreopoulos W."/>
            <person name="Pangilinan J."/>
            <person name="LaButti K."/>
            <person name="Riley R."/>
            <person name="Lipzen A."/>
            <person name="Clum A."/>
            <person name="Drula E."/>
            <person name="Henrissat B."/>
            <person name="Kohler A."/>
            <person name="Grigoriev I.V."/>
            <person name="Martin F.M."/>
            <person name="Hacquard S."/>
        </authorList>
    </citation>
    <scope>NUCLEOTIDE SEQUENCE</scope>
    <source>
        <strain evidence="1">MPI-SDFR-AT-0120</strain>
    </source>
</reference>
<organism evidence="1 2">
    <name type="scientific">Paraphoma chrysanthemicola</name>
    <dbReference type="NCBI Taxonomy" id="798071"/>
    <lineage>
        <taxon>Eukaryota</taxon>
        <taxon>Fungi</taxon>
        <taxon>Dikarya</taxon>
        <taxon>Ascomycota</taxon>
        <taxon>Pezizomycotina</taxon>
        <taxon>Dothideomycetes</taxon>
        <taxon>Pleosporomycetidae</taxon>
        <taxon>Pleosporales</taxon>
        <taxon>Pleosporineae</taxon>
        <taxon>Phaeosphaeriaceae</taxon>
        <taxon>Paraphoma</taxon>
    </lineage>
</organism>
<keyword evidence="2" id="KW-1185">Reference proteome</keyword>
<dbReference type="Proteomes" id="UP000813461">
    <property type="component" value="Unassembled WGS sequence"/>
</dbReference>
<proteinExistence type="predicted"/>
<dbReference type="AlphaFoldDB" id="A0A8K0QXV9"/>
<comment type="caution">
    <text evidence="1">The sequence shown here is derived from an EMBL/GenBank/DDBJ whole genome shotgun (WGS) entry which is preliminary data.</text>
</comment>
<protein>
    <submittedName>
        <fullName evidence="1">Uncharacterized protein</fullName>
    </submittedName>
</protein>
<accession>A0A8K0QXV9</accession>
<dbReference type="OrthoDB" id="10287555at2759"/>
<evidence type="ECO:0000313" key="2">
    <source>
        <dbReference type="Proteomes" id="UP000813461"/>
    </source>
</evidence>